<evidence type="ECO:0000313" key="1">
    <source>
        <dbReference type="EMBL" id="SMC42765.1"/>
    </source>
</evidence>
<protein>
    <submittedName>
        <fullName evidence="1">Uncharacterized protein</fullName>
    </submittedName>
</protein>
<accession>A0AC61PJB8</accession>
<keyword evidence="2" id="KW-1185">Reference proteome</keyword>
<evidence type="ECO:0000313" key="2">
    <source>
        <dbReference type="Proteomes" id="UP000192328"/>
    </source>
</evidence>
<organism evidence="1 2">
    <name type="scientific">Aristaeella lactis</name>
    <dbReference type="NCBI Taxonomy" id="3046383"/>
    <lineage>
        <taxon>Bacteria</taxon>
        <taxon>Bacillati</taxon>
        <taxon>Bacillota</taxon>
        <taxon>Clostridia</taxon>
        <taxon>Eubacteriales</taxon>
        <taxon>Aristaeellaceae</taxon>
        <taxon>Aristaeella</taxon>
    </lineage>
</organism>
<sequence length="337" mass="38456">MEQMKKENRVIKFIKNKGFILLLDIIAVNLAYIVALLLRFFVHGEFKVSVSYLDYFWKIAPFYTVGAIAVFFLFRLYGGLTQYAGLNDLNRIIKAHIVTTILHVVISIIVLAVIKKEHNIYRMPFSYYVIGAVLQFIYVTLIRFSRRIFMIEKAKIDSKRSSNVPAMIIGSGDLGQKVLHHLENNTLYKPVAIAGKDSGWMMDGVPVISMEEIESQIKENGVKAVFIADKDLSKEQRDHVRQVSEGLEVEDFTGYMSNQSGFLPLTNLLDVMDMPIVVDVDGKEQQFASAEECLSTLPGEYDVIKVQATKLVLKKREEDTSWMKVYQEQTGHEVSYF</sequence>
<dbReference type="EMBL" id="FWXZ01000001">
    <property type="protein sequence ID" value="SMC42765.1"/>
    <property type="molecule type" value="Genomic_DNA"/>
</dbReference>
<proteinExistence type="predicted"/>
<gene>
    <name evidence="1" type="ORF">SAMN06297397_0889</name>
</gene>
<reference evidence="1" key="1">
    <citation type="submission" date="2017-04" db="EMBL/GenBank/DDBJ databases">
        <authorList>
            <person name="Varghese N."/>
            <person name="Submissions S."/>
        </authorList>
    </citation>
    <scope>NUCLEOTIDE SEQUENCE</scope>
    <source>
        <strain evidence="1">WTE2008</strain>
    </source>
</reference>
<comment type="caution">
    <text evidence="1">The sequence shown here is derived from an EMBL/GenBank/DDBJ whole genome shotgun (WGS) entry which is preliminary data.</text>
</comment>
<name>A0AC61PJB8_9FIRM</name>
<dbReference type="Proteomes" id="UP000192328">
    <property type="component" value="Unassembled WGS sequence"/>
</dbReference>